<comment type="caution">
    <text evidence="1">The sequence shown here is derived from an EMBL/GenBank/DDBJ whole genome shotgun (WGS) entry which is preliminary data.</text>
</comment>
<reference evidence="1" key="1">
    <citation type="submission" date="2021-02" db="EMBL/GenBank/DDBJ databases">
        <authorList>
            <person name="Dougan E. K."/>
            <person name="Rhodes N."/>
            <person name="Thang M."/>
            <person name="Chan C."/>
        </authorList>
    </citation>
    <scope>NUCLEOTIDE SEQUENCE</scope>
</reference>
<dbReference type="EMBL" id="CAJNIZ010042613">
    <property type="protein sequence ID" value="CAE7628847.1"/>
    <property type="molecule type" value="Genomic_DNA"/>
</dbReference>
<protein>
    <submittedName>
        <fullName evidence="1">Uncharacterized protein</fullName>
    </submittedName>
</protein>
<dbReference type="Proteomes" id="UP000649617">
    <property type="component" value="Unassembled WGS sequence"/>
</dbReference>
<feature type="non-terminal residue" evidence="1">
    <location>
        <position position="93"/>
    </location>
</feature>
<accession>A0A812VGI4</accession>
<proteinExistence type="predicted"/>
<sequence length="93" mass="10561">KHETRLNVHGVARNVGGRKAVRTQFKRSASGIPSLGLAGRQYQKSFSFMDQGPDGAGKRWWNRVYDVAIQLKQSMTQPPEDRRRPILTVELRA</sequence>
<gene>
    <name evidence="1" type="ORF">SPIL2461_LOCUS16477</name>
</gene>
<name>A0A812VGI4_SYMPI</name>
<evidence type="ECO:0000313" key="2">
    <source>
        <dbReference type="Proteomes" id="UP000649617"/>
    </source>
</evidence>
<keyword evidence="2" id="KW-1185">Reference proteome</keyword>
<feature type="non-terminal residue" evidence="1">
    <location>
        <position position="1"/>
    </location>
</feature>
<evidence type="ECO:0000313" key="1">
    <source>
        <dbReference type="EMBL" id="CAE7628847.1"/>
    </source>
</evidence>
<dbReference type="AlphaFoldDB" id="A0A812VGI4"/>
<organism evidence="1 2">
    <name type="scientific">Symbiodinium pilosum</name>
    <name type="common">Dinoflagellate</name>
    <dbReference type="NCBI Taxonomy" id="2952"/>
    <lineage>
        <taxon>Eukaryota</taxon>
        <taxon>Sar</taxon>
        <taxon>Alveolata</taxon>
        <taxon>Dinophyceae</taxon>
        <taxon>Suessiales</taxon>
        <taxon>Symbiodiniaceae</taxon>
        <taxon>Symbiodinium</taxon>
    </lineage>
</organism>